<name>A0A2U3DYH0_PURLI</name>
<dbReference type="AlphaFoldDB" id="A0A2U3DYH0"/>
<keyword evidence="5" id="KW-1185">Reference proteome</keyword>
<evidence type="ECO:0000313" key="4">
    <source>
        <dbReference type="Proteomes" id="UP000245956"/>
    </source>
</evidence>
<feature type="compositionally biased region" description="Basic and acidic residues" evidence="1">
    <location>
        <begin position="172"/>
        <end position="196"/>
    </location>
</feature>
<evidence type="ECO:0000256" key="1">
    <source>
        <dbReference type="SAM" id="MobiDB-lite"/>
    </source>
</evidence>
<sequence length="548" mass="58993">MWQARQWQQNRVCDEVALWLDVPLSRSPGLLAESSKGRWRRDDPRSRVQKRQPGRAGVPKKLAGKLHGSTPEQPKRRRPVTTNGGAARWTSIDDRRLAKPHLGTLPFTCDRATATPTKQHCDSGPDRKLRERAAARWCRGMRGGVPGGTWPVLKGEVTEVCLNHTTGCAKDAREGSVRVPHEAERSRMDRRGREGVASRMKVGRRGRAVRAREANRSVGSPGQARLGARGGVRGSWEGLRGLLASGRLARLDGGTKNAASWRRQGSREFPPNRLAPPRVSQIRFARGPICVSPAFRPVAAWGGGTAWAGDTARRDVRAGISVGDLLELLSFEAAAEAAASLTLPLWEEVPVGGRNGCSITHAPRRAIDGPDTGAGTSRAAVSQRCGSARPDTCWPATVSRRCSNKSTIVPRAALYPSHGEAVSTSDAKAAGRTPSGVLLQPEVPTLQVPPRACIPCMDADGDYSETTNMGSAERQLTPPEDAPLPWRQLPSTTRDDYQASNQPAACHHGTPQHSRTPSGHGISGAVNHDVRSLVSRHNVDAPAEVALL</sequence>
<protein>
    <submittedName>
        <fullName evidence="3">Uncharacterized protein</fullName>
    </submittedName>
</protein>
<dbReference type="Proteomes" id="UP000245956">
    <property type="component" value="Unassembled WGS sequence"/>
</dbReference>
<feature type="region of interest" description="Disordered" evidence="1">
    <location>
        <begin position="33"/>
        <end position="87"/>
    </location>
</feature>
<feature type="region of interest" description="Disordered" evidence="1">
    <location>
        <begin position="465"/>
        <end position="523"/>
    </location>
</feature>
<evidence type="ECO:0000313" key="5">
    <source>
        <dbReference type="Proteomes" id="UP001287286"/>
    </source>
</evidence>
<dbReference type="EMBL" id="JAWRVI010000002">
    <property type="protein sequence ID" value="KAK4094812.1"/>
    <property type="molecule type" value="Genomic_DNA"/>
</dbReference>
<accession>A0A2U3DYH0</accession>
<reference evidence="3" key="1">
    <citation type="submission" date="2015-05" db="EMBL/GenBank/DDBJ databases">
        <authorList>
            <person name="Wang D.B."/>
            <person name="Wang M."/>
        </authorList>
    </citation>
    <scope>NUCLEOTIDE SEQUENCE</scope>
    <source>
        <strain evidence="3">36-1</strain>
    </source>
</reference>
<gene>
    <name evidence="3" type="ORF">PCL_03069</name>
    <name evidence="2" type="ORF">Purlil1_508</name>
</gene>
<organism evidence="3 4">
    <name type="scientific">Purpureocillium lilacinum</name>
    <name type="common">Paecilomyces lilacinus</name>
    <dbReference type="NCBI Taxonomy" id="33203"/>
    <lineage>
        <taxon>Eukaryota</taxon>
        <taxon>Fungi</taxon>
        <taxon>Dikarya</taxon>
        <taxon>Ascomycota</taxon>
        <taxon>Pezizomycotina</taxon>
        <taxon>Sordariomycetes</taxon>
        <taxon>Hypocreomycetidae</taxon>
        <taxon>Hypocreales</taxon>
        <taxon>Ophiocordycipitaceae</taxon>
        <taxon>Purpureocillium</taxon>
    </lineage>
</organism>
<reference evidence="2" key="3">
    <citation type="submission" date="2023-11" db="EMBL/GenBank/DDBJ databases">
        <authorList>
            <person name="Beijen E."/>
            <person name="Ohm R.A."/>
        </authorList>
    </citation>
    <scope>NUCLEOTIDE SEQUENCE</scope>
    <source>
        <strain evidence="2">CBS 150709</strain>
    </source>
</reference>
<dbReference type="EMBL" id="LCWV01000019">
    <property type="protein sequence ID" value="PWI67301.1"/>
    <property type="molecule type" value="Genomic_DNA"/>
</dbReference>
<feature type="region of interest" description="Disordered" evidence="1">
    <location>
        <begin position="172"/>
        <end position="230"/>
    </location>
</feature>
<reference evidence="2 5" key="4">
    <citation type="journal article" date="2024" name="Microbiol. Resour. Announc.">
        <title>Genome annotations for the ascomycete fungi Trichoderma harzianum, Trichoderma aggressivum, and Purpureocillium lilacinum.</title>
        <authorList>
            <person name="Beijen E.P.W."/>
            <person name="Ohm R.A."/>
        </authorList>
    </citation>
    <scope>NUCLEOTIDE SEQUENCE [LARGE SCALE GENOMIC DNA]</scope>
    <source>
        <strain evidence="2 5">CBS 150709</strain>
    </source>
</reference>
<feature type="region of interest" description="Disordered" evidence="1">
    <location>
        <begin position="362"/>
        <end position="382"/>
    </location>
</feature>
<feature type="region of interest" description="Disordered" evidence="1">
    <location>
        <begin position="255"/>
        <end position="274"/>
    </location>
</feature>
<proteinExistence type="predicted"/>
<reference evidence="3 4" key="2">
    <citation type="journal article" date="2016" name="Front. Microbiol.">
        <title>Genome and transcriptome sequences reveal the specific parasitism of the nematophagous Purpureocillium lilacinum 36-1.</title>
        <authorList>
            <person name="Xie J."/>
            <person name="Li S."/>
            <person name="Mo C."/>
            <person name="Xiao X."/>
            <person name="Peng D."/>
            <person name="Wang G."/>
            <person name="Xiao Y."/>
        </authorList>
    </citation>
    <scope>NUCLEOTIDE SEQUENCE [LARGE SCALE GENOMIC DNA]</scope>
    <source>
        <strain evidence="3 4">36-1</strain>
    </source>
</reference>
<comment type="caution">
    <text evidence="3">The sequence shown here is derived from an EMBL/GenBank/DDBJ whole genome shotgun (WGS) entry which is preliminary data.</text>
</comment>
<dbReference type="Proteomes" id="UP001287286">
    <property type="component" value="Unassembled WGS sequence"/>
</dbReference>
<evidence type="ECO:0000313" key="2">
    <source>
        <dbReference type="EMBL" id="KAK4094812.1"/>
    </source>
</evidence>
<evidence type="ECO:0000313" key="3">
    <source>
        <dbReference type="EMBL" id="PWI67301.1"/>
    </source>
</evidence>